<organism evidence="4">
    <name type="scientific">Leptolyngbya sp. NK1-12</name>
    <dbReference type="NCBI Taxonomy" id="2547451"/>
    <lineage>
        <taxon>Bacteria</taxon>
        <taxon>Bacillati</taxon>
        <taxon>Cyanobacteriota</taxon>
        <taxon>Cyanophyceae</taxon>
        <taxon>Leptolyngbyales</taxon>
        <taxon>Leptolyngbyaceae</taxon>
        <taxon>Leptolyngbya group</taxon>
        <taxon>Leptolyngbya</taxon>
    </lineage>
</organism>
<dbReference type="AlphaFoldDB" id="A0AA96WBX2"/>
<protein>
    <submittedName>
        <fullName evidence="4">Thioester reductase domain-containing protein</fullName>
    </submittedName>
</protein>
<evidence type="ECO:0000256" key="2">
    <source>
        <dbReference type="ARBA" id="ARBA00022553"/>
    </source>
</evidence>
<dbReference type="InterPro" id="IPR036291">
    <property type="entry name" value="NAD(P)-bd_dom_sf"/>
</dbReference>
<dbReference type="EMBL" id="CP053586">
    <property type="protein sequence ID" value="WNZ21710.1"/>
    <property type="molecule type" value="Genomic_DNA"/>
</dbReference>
<gene>
    <name evidence="4" type="ORF">HJG54_01735</name>
</gene>
<proteinExistence type="predicted"/>
<evidence type="ECO:0000313" key="4">
    <source>
        <dbReference type="EMBL" id="WNZ21710.1"/>
    </source>
</evidence>
<evidence type="ECO:0000256" key="1">
    <source>
        <dbReference type="ARBA" id="ARBA00022450"/>
    </source>
</evidence>
<accession>A0AA96WBX2</accession>
<dbReference type="InterPro" id="IPR010080">
    <property type="entry name" value="Thioester_reductase-like_dom"/>
</dbReference>
<keyword evidence="2" id="KW-0597">Phosphoprotein</keyword>
<keyword evidence="1" id="KW-0596">Phosphopantetheine</keyword>
<dbReference type="PANTHER" id="PTHR44845">
    <property type="entry name" value="CARRIER DOMAIN-CONTAINING PROTEIN"/>
    <property type="match status" value="1"/>
</dbReference>
<dbReference type="Pfam" id="PF07993">
    <property type="entry name" value="NAD_binding_4"/>
    <property type="match status" value="1"/>
</dbReference>
<dbReference type="InterPro" id="IPR013120">
    <property type="entry name" value="FAR_NAD-bd"/>
</dbReference>
<feature type="domain" description="Thioester reductase (TE)" evidence="3">
    <location>
        <begin position="77"/>
        <end position="313"/>
    </location>
</feature>
<dbReference type="PANTHER" id="PTHR44845:SF6">
    <property type="entry name" value="BETA-ALANINE-ACTIVATING ENZYME"/>
    <property type="match status" value="1"/>
</dbReference>
<dbReference type="Gene3D" id="3.40.50.720">
    <property type="entry name" value="NAD(P)-binding Rossmann-like Domain"/>
    <property type="match status" value="1"/>
</dbReference>
<sequence>MTTTANLSERIANLSPEQRELLMQKLKQKVGIVYRPGSSSENASSAIDLPKEAELDPSIQPLAVPGEFITHPDTIFLTGGTGFLGAFIIAELMQRTQAVIHCLVRAKDPAEGQRRLQKNLESYGIWKPEFKGRIVPVLGDLASPRFGLSEAQFEQLAYDIDVIYHCAASLNFVFPYQALKPMNVTATEDVIRLASLVKRKTVHYMSSVSVFESHAYAGKVVSEADLLDHHEGMFLGYAQTKWVAEKMMLNARERGLPVCIYRLPFISGDSRTGAWNTKDFTCLVVKGCTEMGCAPVLDYWVNICPVDYASQAITYLAQQPQSENQIFHLMNPNPVTSTETTAWDERLGSFVERLPYKEWQARLAQQATTPDHPLFSLRSFFLEPFSEEGLTIPELYTRDKTPIFDCTATLDALKGSGIACHPVNPVLSATYLDYFLHQQMLDAKTYGPIPIAKLRMFLAWQRAIATLRRGFDFEEWKRINIAAEATATPT</sequence>
<evidence type="ECO:0000259" key="3">
    <source>
        <dbReference type="Pfam" id="PF07993"/>
    </source>
</evidence>
<dbReference type="CDD" id="cd05235">
    <property type="entry name" value="SDR_e1"/>
    <property type="match status" value="1"/>
</dbReference>
<name>A0AA96WBX2_9CYAN</name>
<dbReference type="NCBIfam" id="TIGR01746">
    <property type="entry name" value="Thioester-redct"/>
    <property type="match status" value="1"/>
</dbReference>
<reference evidence="4" key="1">
    <citation type="submission" date="2020-05" db="EMBL/GenBank/DDBJ databases">
        <authorList>
            <person name="Zhu T."/>
            <person name="Keshari N."/>
            <person name="Lu X."/>
        </authorList>
    </citation>
    <scope>NUCLEOTIDE SEQUENCE</scope>
    <source>
        <strain evidence="4">NK1-12</strain>
    </source>
</reference>
<dbReference type="RefSeq" id="WP_316433002.1">
    <property type="nucleotide sequence ID" value="NZ_CP053586.1"/>
</dbReference>
<dbReference type="SUPFAM" id="SSF51735">
    <property type="entry name" value="NAD(P)-binding Rossmann-fold domains"/>
    <property type="match status" value="1"/>
</dbReference>